<protein>
    <submittedName>
        <fullName evidence="1">Uncharacterized protein</fullName>
    </submittedName>
</protein>
<dbReference type="EMBL" id="AP025184">
    <property type="protein sequence ID" value="BDB55439.1"/>
    <property type="molecule type" value="Genomic_DNA"/>
</dbReference>
<evidence type="ECO:0000313" key="2">
    <source>
        <dbReference type="Proteomes" id="UP001319867"/>
    </source>
</evidence>
<reference evidence="1 2" key="2">
    <citation type="journal article" date="2022" name="Microorganisms">
        <title>Complete Genome Sequences of Two Flavobacterium ammonificans Strains and a Flavobacterium ammoniigenes Strain of Ammonifying Bacterioplankton Isolated from Surface River Water.</title>
        <authorList>
            <person name="Suda W."/>
            <person name="Ogata Y."/>
            <person name="Shindo C."/>
            <person name="Watanabe K."/>
        </authorList>
    </citation>
    <scope>NUCLEOTIDE SEQUENCE [LARGE SCALE GENOMIC DNA]</scope>
    <source>
        <strain evidence="1 2">GENT5</strain>
    </source>
</reference>
<dbReference type="RefSeq" id="WP_229316821.1">
    <property type="nucleotide sequence ID" value="NZ_AP025184.1"/>
</dbReference>
<proteinExistence type="predicted"/>
<sequence length="54" mass="6153">MDLEKAEQIVNKNRNKKLTENQIKEVIALAELLASCTIINLKKGIKNEKCNSLR</sequence>
<accession>A0ABM7V7A2</accession>
<dbReference type="Proteomes" id="UP001319867">
    <property type="component" value="Chromosome"/>
</dbReference>
<organism evidence="1 2">
    <name type="scientific">Flavobacterium ammoniigenes</name>
    <dbReference type="NCBI Taxonomy" id="1751095"/>
    <lineage>
        <taxon>Bacteria</taxon>
        <taxon>Pseudomonadati</taxon>
        <taxon>Bacteroidota</taxon>
        <taxon>Flavobacteriia</taxon>
        <taxon>Flavobacteriales</taxon>
        <taxon>Flavobacteriaceae</taxon>
        <taxon>Flavobacterium</taxon>
    </lineage>
</organism>
<reference evidence="1 2" key="1">
    <citation type="journal article" date="2022" name="Int. J. Syst. Evol. Microbiol.">
        <title>Flavobacterium ammonificans sp. nov. and Flavobacterium ammoniigenes sp. nov., ammonifying bacteria isolated from surface river water.</title>
        <authorList>
            <person name="Watanabe K."/>
            <person name="Kitamura T."/>
            <person name="Ogata Y."/>
            <person name="Shindo C."/>
            <person name="Suda W."/>
        </authorList>
    </citation>
    <scope>NUCLEOTIDE SEQUENCE [LARGE SCALE GENOMIC DNA]</scope>
    <source>
        <strain evidence="1 2">GENT5</strain>
    </source>
</reference>
<name>A0ABM7V7A2_9FLAO</name>
<evidence type="ECO:0000313" key="1">
    <source>
        <dbReference type="EMBL" id="BDB55439.1"/>
    </source>
</evidence>
<keyword evidence="2" id="KW-1185">Reference proteome</keyword>
<gene>
    <name evidence="1" type="ORF">GENT5_17440</name>
</gene>